<keyword evidence="2" id="KW-1185">Reference proteome</keyword>
<proteinExistence type="predicted"/>
<organism evidence="1 2">
    <name type="scientific">Noviherbaspirillum suwonense</name>
    <dbReference type="NCBI Taxonomy" id="1224511"/>
    <lineage>
        <taxon>Bacteria</taxon>
        <taxon>Pseudomonadati</taxon>
        <taxon>Pseudomonadota</taxon>
        <taxon>Betaproteobacteria</taxon>
        <taxon>Burkholderiales</taxon>
        <taxon>Oxalobacteraceae</taxon>
        <taxon>Noviherbaspirillum</taxon>
    </lineage>
</organism>
<sequence>MPDMVAMQDIHPYHSLVKPMTERGAMRVFSLLVIAFAAACSACSTVEKIPDIALPDSTAYQLQVEPRGIVGEPCPPALAAKGYC</sequence>
<evidence type="ECO:0008006" key="3">
    <source>
        <dbReference type="Google" id="ProtNLM"/>
    </source>
</evidence>
<comment type="caution">
    <text evidence="1">The sequence shown here is derived from an EMBL/GenBank/DDBJ whole genome shotgun (WGS) entry which is preliminary data.</text>
</comment>
<reference evidence="1 2" key="1">
    <citation type="submission" date="2017-05" db="EMBL/GenBank/DDBJ databases">
        <authorList>
            <person name="Varghese N."/>
            <person name="Submissions S."/>
        </authorList>
    </citation>
    <scope>NUCLEOTIDE SEQUENCE [LARGE SCALE GENOMIC DNA]</scope>
    <source>
        <strain evidence="1 2">DSM 26001</strain>
    </source>
</reference>
<accession>A0ABY1QKR2</accession>
<dbReference type="Proteomes" id="UP001158049">
    <property type="component" value="Unassembled WGS sequence"/>
</dbReference>
<dbReference type="EMBL" id="FXUL01000020">
    <property type="protein sequence ID" value="SMP74382.1"/>
    <property type="molecule type" value="Genomic_DNA"/>
</dbReference>
<protein>
    <recommendedName>
        <fullName evidence="3">Lipoprotein</fullName>
    </recommendedName>
</protein>
<name>A0ABY1QKR2_9BURK</name>
<evidence type="ECO:0000313" key="1">
    <source>
        <dbReference type="EMBL" id="SMP74382.1"/>
    </source>
</evidence>
<evidence type="ECO:0000313" key="2">
    <source>
        <dbReference type="Proteomes" id="UP001158049"/>
    </source>
</evidence>
<gene>
    <name evidence="1" type="ORF">SAMN06295970_120121</name>
</gene>